<accession>A0A086TJ45</accession>
<dbReference type="GO" id="GO:0071944">
    <property type="term" value="C:cell periphery"/>
    <property type="evidence" value="ECO:0007669"/>
    <property type="project" value="UniProtKB-ARBA"/>
</dbReference>
<keyword evidence="2 6" id="KW-0812">Transmembrane</keyword>
<dbReference type="Proteomes" id="UP000243308">
    <property type="component" value="Unassembled WGS sequence"/>
</dbReference>
<evidence type="ECO:0000256" key="1">
    <source>
        <dbReference type="ARBA" id="ARBA00004167"/>
    </source>
</evidence>
<protein>
    <submittedName>
        <fullName evidence="7">Uncharacterized protein</fullName>
    </submittedName>
</protein>
<name>A0A086TJ45_9FUNG</name>
<reference evidence="7 8" key="1">
    <citation type="submission" date="2011-02" db="EMBL/GenBank/DDBJ databases">
        <title>The Genome Sequence of Mortierella verticillata NRRL 6337.</title>
        <authorList>
            <consortium name="The Broad Institute Genome Sequencing Platform"/>
            <person name="Russ C."/>
            <person name="Cuomo C."/>
            <person name="Burger G."/>
            <person name="Gray M.W."/>
            <person name="Holland P.W.H."/>
            <person name="King N."/>
            <person name="Lang F.B.F."/>
            <person name="Roger A.J."/>
            <person name="Ruiz-Trillo I."/>
            <person name="Young S.K."/>
            <person name="Zeng Q."/>
            <person name="Gargeya S."/>
            <person name="Alvarado L."/>
            <person name="Berlin A."/>
            <person name="Chapman S.B."/>
            <person name="Chen Z."/>
            <person name="Freedman E."/>
            <person name="Gellesch M."/>
            <person name="Goldberg J."/>
            <person name="Griggs A."/>
            <person name="Gujja S."/>
            <person name="Heilman E."/>
            <person name="Heiman D."/>
            <person name="Howarth C."/>
            <person name="Mehta T."/>
            <person name="Neiman D."/>
            <person name="Pearson M."/>
            <person name="Roberts A."/>
            <person name="Saif S."/>
            <person name="Shea T."/>
            <person name="Shenoy N."/>
            <person name="Sisk P."/>
            <person name="Stolte C."/>
            <person name="Sykes S."/>
            <person name="White J."/>
            <person name="Yandava C."/>
            <person name="Haas B."/>
            <person name="Nusbaum C."/>
            <person name="Birren B."/>
        </authorList>
    </citation>
    <scope>NUCLEOTIDE SEQUENCE [LARGE SCALE GENOMIC DNA]</scope>
    <source>
        <strain evidence="7 8">NRRL 6337</strain>
    </source>
</reference>
<dbReference type="OrthoDB" id="2260257at2759"/>
<feature type="region of interest" description="Disordered" evidence="5">
    <location>
        <begin position="105"/>
        <end position="129"/>
    </location>
</feature>
<feature type="region of interest" description="Disordered" evidence="5">
    <location>
        <begin position="164"/>
        <end position="222"/>
    </location>
</feature>
<evidence type="ECO:0000256" key="4">
    <source>
        <dbReference type="ARBA" id="ARBA00023136"/>
    </source>
</evidence>
<organism evidence="7 8">
    <name type="scientific">Podila verticillata NRRL 6337</name>
    <dbReference type="NCBI Taxonomy" id="1069443"/>
    <lineage>
        <taxon>Eukaryota</taxon>
        <taxon>Fungi</taxon>
        <taxon>Fungi incertae sedis</taxon>
        <taxon>Mucoromycota</taxon>
        <taxon>Mortierellomycotina</taxon>
        <taxon>Mortierellomycetes</taxon>
        <taxon>Mortierellales</taxon>
        <taxon>Mortierellaceae</taxon>
        <taxon>Podila</taxon>
    </lineage>
</organism>
<feature type="compositionally biased region" description="Polar residues" evidence="5">
    <location>
        <begin position="110"/>
        <end position="123"/>
    </location>
</feature>
<gene>
    <name evidence="7" type="ORF">MVEG_12126</name>
</gene>
<keyword evidence="4 6" id="KW-0472">Membrane</keyword>
<dbReference type="PANTHER" id="PTHR15549">
    <property type="entry name" value="PAIRED IMMUNOGLOBULIN-LIKE TYPE 2 RECEPTOR"/>
    <property type="match status" value="1"/>
</dbReference>
<dbReference type="AlphaFoldDB" id="A0A086TJ45"/>
<evidence type="ECO:0000256" key="3">
    <source>
        <dbReference type="ARBA" id="ARBA00022989"/>
    </source>
</evidence>
<feature type="transmembrane region" description="Helical" evidence="6">
    <location>
        <begin position="133"/>
        <end position="154"/>
    </location>
</feature>
<dbReference type="GO" id="GO:0016020">
    <property type="term" value="C:membrane"/>
    <property type="evidence" value="ECO:0007669"/>
    <property type="project" value="UniProtKB-SubCell"/>
</dbReference>
<evidence type="ECO:0000256" key="6">
    <source>
        <dbReference type="SAM" id="Phobius"/>
    </source>
</evidence>
<evidence type="ECO:0000256" key="5">
    <source>
        <dbReference type="SAM" id="MobiDB-lite"/>
    </source>
</evidence>
<dbReference type="EMBL" id="KN042434">
    <property type="protein sequence ID" value="KFH61972.1"/>
    <property type="molecule type" value="Genomic_DNA"/>
</dbReference>
<sequence>MDLLTLAGQLATVSWGNSCNEVVGNTTFPIYIQGPPAGMIPDPIGYLDCKMPGKSNVMVPATLPQGKEYWIWAMTKNVTSASSTFTILASISVSTSTILPTTTTILTTSGPANPTGSSPTVNNEGDDTKSNGAVIGGTVAAVVAVIAAVALLFFRRLRRQQQSQKVTNAPEAASPSNQFLPSMENPSEGPDNQESQHDKSLKQRPTHNPQYIPRRTPQDRPSIPQAQIYPLQKENAHSQFAPLNNPQLIPADAQDQSFTTLRSPQETHAPIPTDNSQDMQQQIHMLQTELNRLQARLDTKN</sequence>
<comment type="subcellular location">
    <subcellularLocation>
        <location evidence="1">Membrane</location>
        <topology evidence="1">Single-pass membrane protein</topology>
    </subcellularLocation>
</comment>
<proteinExistence type="predicted"/>
<evidence type="ECO:0000313" key="7">
    <source>
        <dbReference type="EMBL" id="KFH61972.1"/>
    </source>
</evidence>
<evidence type="ECO:0000256" key="2">
    <source>
        <dbReference type="ARBA" id="ARBA00022692"/>
    </source>
</evidence>
<keyword evidence="8" id="KW-1185">Reference proteome</keyword>
<evidence type="ECO:0000313" key="8">
    <source>
        <dbReference type="Proteomes" id="UP000243308"/>
    </source>
</evidence>
<dbReference type="PANTHER" id="PTHR15549:SF26">
    <property type="entry name" value="AXIAL BUDDING PATTERN PROTEIN 2-RELATED"/>
    <property type="match status" value="1"/>
</dbReference>
<dbReference type="InterPro" id="IPR051694">
    <property type="entry name" value="Immunoregulatory_rcpt-like"/>
</dbReference>
<keyword evidence="3 6" id="KW-1133">Transmembrane helix</keyword>